<keyword evidence="3" id="KW-1185">Reference proteome</keyword>
<comment type="caution">
    <text evidence="2">The sequence shown here is derived from an EMBL/GenBank/DDBJ whole genome shotgun (WGS) entry which is preliminary data.</text>
</comment>
<evidence type="ECO:0000256" key="1">
    <source>
        <dbReference type="SAM" id="MobiDB-lite"/>
    </source>
</evidence>
<feature type="compositionally biased region" description="Basic and acidic residues" evidence="1">
    <location>
        <begin position="13"/>
        <end position="24"/>
    </location>
</feature>
<gene>
    <name evidence="2" type="ORF">PG986_005945</name>
</gene>
<sequence length="254" mass="27500">MSFFAPSLPSRAFARDKVNDENRPSKSSAAAAPQIPLHVLTKRDDYVRHDRVPQDTTPVASLDFEEGAEYQRESESCVTAPRKAGSDLSRACSPSSTYAPEGRLSSLSDHGRSSANSLVYGQLTSMSSIELFCGTRFDASWARSHSSIGIEQGPNLMEELEAATGPRGDSDTSLAATALKVESATSSGVEVPPWVVQASEPSISPSESELEGISSTDTTPKGRHFLGTHKWARVFWKSRARFLQALGLEKPRKL</sequence>
<dbReference type="Proteomes" id="UP001391051">
    <property type="component" value="Unassembled WGS sequence"/>
</dbReference>
<name>A0ABR1QIZ9_9PEZI</name>
<organism evidence="2 3">
    <name type="scientific">Apiospora aurea</name>
    <dbReference type="NCBI Taxonomy" id="335848"/>
    <lineage>
        <taxon>Eukaryota</taxon>
        <taxon>Fungi</taxon>
        <taxon>Dikarya</taxon>
        <taxon>Ascomycota</taxon>
        <taxon>Pezizomycotina</taxon>
        <taxon>Sordariomycetes</taxon>
        <taxon>Xylariomycetidae</taxon>
        <taxon>Amphisphaeriales</taxon>
        <taxon>Apiosporaceae</taxon>
        <taxon>Apiospora</taxon>
    </lineage>
</organism>
<proteinExistence type="predicted"/>
<feature type="region of interest" description="Disordered" evidence="1">
    <location>
        <begin position="72"/>
        <end position="111"/>
    </location>
</feature>
<dbReference type="RefSeq" id="XP_066702029.1">
    <property type="nucleotide sequence ID" value="XM_066842167.1"/>
</dbReference>
<evidence type="ECO:0000313" key="2">
    <source>
        <dbReference type="EMBL" id="KAK7956723.1"/>
    </source>
</evidence>
<reference evidence="2 3" key="1">
    <citation type="submission" date="2023-01" db="EMBL/GenBank/DDBJ databases">
        <title>Analysis of 21 Apiospora genomes using comparative genomics revels a genus with tremendous synthesis potential of carbohydrate active enzymes and secondary metabolites.</title>
        <authorList>
            <person name="Sorensen T."/>
        </authorList>
    </citation>
    <scope>NUCLEOTIDE SEQUENCE [LARGE SCALE GENOMIC DNA]</scope>
    <source>
        <strain evidence="2 3">CBS 24483</strain>
    </source>
</reference>
<feature type="compositionally biased region" description="Low complexity" evidence="1">
    <location>
        <begin position="200"/>
        <end position="215"/>
    </location>
</feature>
<feature type="region of interest" description="Disordered" evidence="1">
    <location>
        <begin position="1"/>
        <end position="35"/>
    </location>
</feature>
<protein>
    <submittedName>
        <fullName evidence="2">Uncharacterized protein</fullName>
    </submittedName>
</protein>
<accession>A0ABR1QIZ9</accession>
<evidence type="ECO:0000313" key="3">
    <source>
        <dbReference type="Proteomes" id="UP001391051"/>
    </source>
</evidence>
<dbReference type="EMBL" id="JAQQWE010000004">
    <property type="protein sequence ID" value="KAK7956723.1"/>
    <property type="molecule type" value="Genomic_DNA"/>
</dbReference>
<feature type="region of interest" description="Disordered" evidence="1">
    <location>
        <begin position="200"/>
        <end position="221"/>
    </location>
</feature>
<dbReference type="GeneID" id="92075229"/>